<gene>
    <name evidence="1" type="ORF">PoB_003150100</name>
</gene>
<sequence>MSRTRPLADGLPQRSALSCTMFLIFMNNIGNAVPTRTRLSYADTEVEKATEAINMDNAGESRRRQSRRFAQALLRTSLEKLGRVQNAALRFVLRVLRSTPIAILELAAGCEPLGLRRCEYTVLAQEKYLRTSEGAPLKSMVEEFVTQRRRIKKALVLSVAHDLLAKYGVPTDRVLFPSHHYPPDGYGIYFLWPDGSRIRICGPLKETKCS</sequence>
<dbReference type="AlphaFoldDB" id="A0AAV4AEC5"/>
<evidence type="ECO:0008006" key="3">
    <source>
        <dbReference type="Google" id="ProtNLM"/>
    </source>
</evidence>
<accession>A0AAV4AEC5</accession>
<evidence type="ECO:0000313" key="1">
    <source>
        <dbReference type="EMBL" id="GFO04996.1"/>
    </source>
</evidence>
<dbReference type="EMBL" id="BLXT01003745">
    <property type="protein sequence ID" value="GFO04996.1"/>
    <property type="molecule type" value="Genomic_DNA"/>
</dbReference>
<proteinExistence type="predicted"/>
<name>A0AAV4AEC5_9GAST</name>
<comment type="caution">
    <text evidence="1">The sequence shown here is derived from an EMBL/GenBank/DDBJ whole genome shotgun (WGS) entry which is preliminary data.</text>
</comment>
<evidence type="ECO:0000313" key="2">
    <source>
        <dbReference type="Proteomes" id="UP000735302"/>
    </source>
</evidence>
<protein>
    <recommendedName>
        <fullName evidence="3">Reverse transcriptase domain-containing protein</fullName>
    </recommendedName>
</protein>
<reference evidence="1 2" key="1">
    <citation type="journal article" date="2021" name="Elife">
        <title>Chloroplast acquisition without the gene transfer in kleptoplastic sea slugs, Plakobranchus ocellatus.</title>
        <authorList>
            <person name="Maeda T."/>
            <person name="Takahashi S."/>
            <person name="Yoshida T."/>
            <person name="Shimamura S."/>
            <person name="Takaki Y."/>
            <person name="Nagai Y."/>
            <person name="Toyoda A."/>
            <person name="Suzuki Y."/>
            <person name="Arimoto A."/>
            <person name="Ishii H."/>
            <person name="Satoh N."/>
            <person name="Nishiyama T."/>
            <person name="Hasebe M."/>
            <person name="Maruyama T."/>
            <person name="Minagawa J."/>
            <person name="Obokata J."/>
            <person name="Shigenobu S."/>
        </authorList>
    </citation>
    <scope>NUCLEOTIDE SEQUENCE [LARGE SCALE GENOMIC DNA]</scope>
</reference>
<organism evidence="1 2">
    <name type="scientific">Plakobranchus ocellatus</name>
    <dbReference type="NCBI Taxonomy" id="259542"/>
    <lineage>
        <taxon>Eukaryota</taxon>
        <taxon>Metazoa</taxon>
        <taxon>Spiralia</taxon>
        <taxon>Lophotrochozoa</taxon>
        <taxon>Mollusca</taxon>
        <taxon>Gastropoda</taxon>
        <taxon>Heterobranchia</taxon>
        <taxon>Euthyneura</taxon>
        <taxon>Panpulmonata</taxon>
        <taxon>Sacoglossa</taxon>
        <taxon>Placobranchoidea</taxon>
        <taxon>Plakobranchidae</taxon>
        <taxon>Plakobranchus</taxon>
    </lineage>
</organism>
<keyword evidence="2" id="KW-1185">Reference proteome</keyword>
<dbReference type="Proteomes" id="UP000735302">
    <property type="component" value="Unassembled WGS sequence"/>
</dbReference>